<keyword evidence="10" id="KW-1185">Reference proteome</keyword>
<evidence type="ECO:0000313" key="9">
    <source>
        <dbReference type="EMBL" id="KZF23732.1"/>
    </source>
</evidence>
<dbReference type="OMA" id="VMAFYMA"/>
<dbReference type="PROSITE" id="PS50850">
    <property type="entry name" value="MFS"/>
    <property type="match status" value="1"/>
</dbReference>
<feature type="transmembrane region" description="Helical" evidence="7">
    <location>
        <begin position="367"/>
        <end position="386"/>
    </location>
</feature>
<feature type="transmembrane region" description="Helical" evidence="7">
    <location>
        <begin position="175"/>
        <end position="192"/>
    </location>
</feature>
<gene>
    <name evidence="9" type="ORF">L228DRAFT_246573</name>
</gene>
<dbReference type="InterPro" id="IPR011701">
    <property type="entry name" value="MFS"/>
</dbReference>
<organism evidence="9 10">
    <name type="scientific">Xylona heveae (strain CBS 132557 / TC161)</name>
    <dbReference type="NCBI Taxonomy" id="1328760"/>
    <lineage>
        <taxon>Eukaryota</taxon>
        <taxon>Fungi</taxon>
        <taxon>Dikarya</taxon>
        <taxon>Ascomycota</taxon>
        <taxon>Pezizomycotina</taxon>
        <taxon>Xylonomycetes</taxon>
        <taxon>Xylonales</taxon>
        <taxon>Xylonaceae</taxon>
        <taxon>Xylona</taxon>
    </lineage>
</organism>
<feature type="transmembrane region" description="Helical" evidence="7">
    <location>
        <begin position="447"/>
        <end position="467"/>
    </location>
</feature>
<evidence type="ECO:0000256" key="3">
    <source>
        <dbReference type="ARBA" id="ARBA00022692"/>
    </source>
</evidence>
<feature type="transmembrane region" description="Helical" evidence="7">
    <location>
        <begin position="541"/>
        <end position="560"/>
    </location>
</feature>
<evidence type="ECO:0000256" key="6">
    <source>
        <dbReference type="SAM" id="MobiDB-lite"/>
    </source>
</evidence>
<dbReference type="Proteomes" id="UP000076632">
    <property type="component" value="Unassembled WGS sequence"/>
</dbReference>
<evidence type="ECO:0000256" key="2">
    <source>
        <dbReference type="ARBA" id="ARBA00008335"/>
    </source>
</evidence>
<feature type="domain" description="Major facilitator superfamily (MFS) profile" evidence="8">
    <location>
        <begin position="133"/>
        <end position="567"/>
    </location>
</feature>
<evidence type="ECO:0000256" key="7">
    <source>
        <dbReference type="SAM" id="Phobius"/>
    </source>
</evidence>
<feature type="transmembrane region" description="Helical" evidence="7">
    <location>
        <begin position="473"/>
        <end position="494"/>
    </location>
</feature>
<evidence type="ECO:0000313" key="10">
    <source>
        <dbReference type="Proteomes" id="UP000076632"/>
    </source>
</evidence>
<name>A0A165HME7_XYLHT</name>
<feature type="transmembrane region" description="Helical" evidence="7">
    <location>
        <begin position="406"/>
        <end position="426"/>
    </location>
</feature>
<protein>
    <submittedName>
        <fullName evidence="9">MFS general substrate transporter</fullName>
    </submittedName>
</protein>
<sequence length="606" mass="66733">MATTRTSHETSASRSSSSSNSSSDSKEWEQGHDSSDSEASHADIATPAIETIPEINSEPKGKEELDLSLQQSQRGSLTRTLSRTMSRVRTNASRTIPPVSEEDDIIAQRANGRTVVGFELEDPGYPGNWSNKWKLAIALGGILMTLNSTLGSAMPSGAMKWIASDFHVTNAQQKVLPISTYLLGYVVGPPFLAPFSEFFGRQRVLLVTFLWFTAFTLGTALAPNWPAFLVFRFLSGLGASAPLTLAGGVYADCFPNPVSRGRVMAYFSAGTAAGPMVSPIIAGFLGTVSWRWAFWVELMFAGLTLPLVLFLPETFPPVILRRRAAKMRKEQHTDAIVAPMELEDKSLEKTLFVNILRSIQMFFTEPIVLLVCLYLAYTYALLYLFFESFPIIYQGIYGMKPGIAGLAYLPILIGACFAIFIVYYWDGHVEKRRKLHPDQEVSIEYRRLPLGCLGGPCLVISMFWIGWASKKSVHWMAPIVGGFPFGVGLTTIFISQLNYLGDTYEIFNASALAASNWSRSLCGALLPLAAAPMYGTLGVDWASSLLGFSGIALSAIPFIFMKIGPRVRAQSPFCQYLAEKRAAEQRKEKIRIENAKHEIALDNNLS</sequence>
<feature type="compositionally biased region" description="Basic and acidic residues" evidence="6">
    <location>
        <begin position="24"/>
        <end position="41"/>
    </location>
</feature>
<feature type="transmembrane region" description="Helical" evidence="7">
    <location>
        <begin position="204"/>
        <end position="223"/>
    </location>
</feature>
<dbReference type="PANTHER" id="PTHR23502:SF74">
    <property type="entry name" value="MAJOR FACILITATOR SUPERFAMILY (MFS) PROFILE DOMAIN-CONTAINING PROTEIN"/>
    <property type="match status" value="1"/>
</dbReference>
<dbReference type="EMBL" id="KV407457">
    <property type="protein sequence ID" value="KZF23732.1"/>
    <property type="molecule type" value="Genomic_DNA"/>
</dbReference>
<reference evidence="9 10" key="1">
    <citation type="journal article" date="2016" name="Fungal Biol.">
        <title>The genome of Xylona heveae provides a window into fungal endophytism.</title>
        <authorList>
            <person name="Gazis R."/>
            <person name="Kuo A."/>
            <person name="Riley R."/>
            <person name="LaButti K."/>
            <person name="Lipzen A."/>
            <person name="Lin J."/>
            <person name="Amirebrahimi M."/>
            <person name="Hesse C.N."/>
            <person name="Spatafora J.W."/>
            <person name="Henrissat B."/>
            <person name="Hainaut M."/>
            <person name="Grigoriev I.V."/>
            <person name="Hibbett D.S."/>
        </authorList>
    </citation>
    <scope>NUCLEOTIDE SEQUENCE [LARGE SCALE GENOMIC DNA]</scope>
    <source>
        <strain evidence="9 10">TC161</strain>
    </source>
</reference>
<comment type="subcellular location">
    <subcellularLocation>
        <location evidence="1">Membrane</location>
        <topology evidence="1">Multi-pass membrane protein</topology>
    </subcellularLocation>
</comment>
<dbReference type="OrthoDB" id="5141738at2759"/>
<evidence type="ECO:0000256" key="4">
    <source>
        <dbReference type="ARBA" id="ARBA00022989"/>
    </source>
</evidence>
<dbReference type="Gene3D" id="1.20.1250.20">
    <property type="entry name" value="MFS general substrate transporter like domains"/>
    <property type="match status" value="1"/>
</dbReference>
<feature type="transmembrane region" description="Helical" evidence="7">
    <location>
        <begin position="135"/>
        <end position="155"/>
    </location>
</feature>
<dbReference type="GO" id="GO:0022857">
    <property type="term" value="F:transmembrane transporter activity"/>
    <property type="evidence" value="ECO:0007669"/>
    <property type="project" value="InterPro"/>
</dbReference>
<keyword evidence="3 7" id="KW-0812">Transmembrane</keyword>
<evidence type="ECO:0000259" key="8">
    <source>
        <dbReference type="PROSITE" id="PS50850"/>
    </source>
</evidence>
<dbReference type="FunFam" id="1.20.1250.20:FF:000082">
    <property type="entry name" value="MFS multidrug transporter, putative"/>
    <property type="match status" value="1"/>
</dbReference>
<dbReference type="AlphaFoldDB" id="A0A165HME7"/>
<feature type="transmembrane region" description="Helical" evidence="7">
    <location>
        <begin position="292"/>
        <end position="320"/>
    </location>
</feature>
<keyword evidence="5 7" id="KW-0472">Membrane</keyword>
<dbReference type="InParanoid" id="A0A165HME7"/>
<feature type="transmembrane region" description="Helical" evidence="7">
    <location>
        <begin position="229"/>
        <end position="251"/>
    </location>
</feature>
<dbReference type="InterPro" id="IPR020846">
    <property type="entry name" value="MFS_dom"/>
</dbReference>
<dbReference type="STRING" id="1328760.A0A165HME7"/>
<feature type="compositionally biased region" description="Low complexity" evidence="6">
    <location>
        <begin position="9"/>
        <end position="23"/>
    </location>
</feature>
<feature type="transmembrane region" description="Helical" evidence="7">
    <location>
        <begin position="506"/>
        <end position="529"/>
    </location>
</feature>
<feature type="region of interest" description="Disordered" evidence="6">
    <location>
        <begin position="1"/>
        <end position="57"/>
    </location>
</feature>
<dbReference type="CDD" id="cd17323">
    <property type="entry name" value="MFS_Tpo1_MDR_like"/>
    <property type="match status" value="1"/>
</dbReference>
<accession>A0A165HME7</accession>
<dbReference type="GO" id="GO:0005886">
    <property type="term" value="C:plasma membrane"/>
    <property type="evidence" value="ECO:0007669"/>
    <property type="project" value="TreeGrafter"/>
</dbReference>
<keyword evidence="4 7" id="KW-1133">Transmembrane helix</keyword>
<evidence type="ECO:0000256" key="1">
    <source>
        <dbReference type="ARBA" id="ARBA00004141"/>
    </source>
</evidence>
<dbReference type="RefSeq" id="XP_018189287.1">
    <property type="nucleotide sequence ID" value="XM_018332447.1"/>
</dbReference>
<proteinExistence type="inferred from homology"/>
<comment type="similarity">
    <text evidence="2">Belongs to the major facilitator superfamily.</text>
</comment>
<dbReference type="Pfam" id="PF07690">
    <property type="entry name" value="MFS_1"/>
    <property type="match status" value="1"/>
</dbReference>
<dbReference type="PANTHER" id="PTHR23502">
    <property type="entry name" value="MAJOR FACILITATOR SUPERFAMILY"/>
    <property type="match status" value="1"/>
</dbReference>
<dbReference type="SUPFAM" id="SSF103473">
    <property type="entry name" value="MFS general substrate transporter"/>
    <property type="match status" value="1"/>
</dbReference>
<dbReference type="InterPro" id="IPR036259">
    <property type="entry name" value="MFS_trans_sf"/>
</dbReference>
<feature type="transmembrane region" description="Helical" evidence="7">
    <location>
        <begin position="263"/>
        <end position="286"/>
    </location>
</feature>
<dbReference type="GeneID" id="28897584"/>
<evidence type="ECO:0000256" key="5">
    <source>
        <dbReference type="ARBA" id="ARBA00023136"/>
    </source>
</evidence>